<reference evidence="1" key="1">
    <citation type="submission" date="2021-01" db="EMBL/GenBank/DDBJ databases">
        <authorList>
            <person name="Corre E."/>
            <person name="Pelletier E."/>
            <person name="Niang G."/>
            <person name="Scheremetjew M."/>
            <person name="Finn R."/>
            <person name="Kale V."/>
            <person name="Holt S."/>
            <person name="Cochrane G."/>
            <person name="Meng A."/>
            <person name="Brown T."/>
            <person name="Cohen L."/>
        </authorList>
    </citation>
    <scope>NUCLEOTIDE SEQUENCE</scope>
    <source>
        <strain evidence="1">CCAP 1951/1</strain>
    </source>
</reference>
<proteinExistence type="predicted"/>
<dbReference type="AlphaFoldDB" id="A0A7S1MJW9"/>
<gene>
    <name evidence="1" type="ORF">NDES1114_LOCUS23789</name>
</gene>
<protein>
    <submittedName>
        <fullName evidence="1">Uncharacterized protein</fullName>
    </submittedName>
</protein>
<organism evidence="1">
    <name type="scientific">Neobodo designis</name>
    <name type="common">Flagellated protozoan</name>
    <name type="synonym">Bodo designis</name>
    <dbReference type="NCBI Taxonomy" id="312471"/>
    <lineage>
        <taxon>Eukaryota</taxon>
        <taxon>Discoba</taxon>
        <taxon>Euglenozoa</taxon>
        <taxon>Kinetoplastea</taxon>
        <taxon>Metakinetoplastina</taxon>
        <taxon>Neobodonida</taxon>
        <taxon>Neobodo</taxon>
    </lineage>
</organism>
<accession>A0A7S1MJW9</accession>
<dbReference type="EMBL" id="HBGF01035436">
    <property type="protein sequence ID" value="CAD9133493.1"/>
    <property type="molecule type" value="Transcribed_RNA"/>
</dbReference>
<name>A0A7S1MJW9_NEODS</name>
<sequence>MRRVCSRAVAMTGLASSKRHLTPAEDLKKLYESDFEKSSFPTAVVPSESSVFAQFLYKAGESKNNFDAILKDFETVDAATKKLPVFWERTVDVETTPEFKSLTPATIFTMKWMQANGMLGDLANVRATFETFVNAKKNRVVAKIYIPGPEKDHAAAVKDAKEAAKKIHAAAQSKASLDFAIVQDKEFASGWAVECMNKFHSTAKGHHDDSGSAQAADVDYTNLPAHAPIKTVWNDNVETEVLRKYIDQLAKFDLEEQVNGV</sequence>
<evidence type="ECO:0000313" key="1">
    <source>
        <dbReference type="EMBL" id="CAD9133493.1"/>
    </source>
</evidence>